<dbReference type="GO" id="GO:0046872">
    <property type="term" value="F:metal ion binding"/>
    <property type="evidence" value="ECO:0007669"/>
    <property type="project" value="UniProtKB-KW"/>
</dbReference>
<comment type="cofactor">
    <cofactor evidence="2">
        <name>[4Fe-4S] cluster</name>
        <dbReference type="ChEBI" id="CHEBI:49883"/>
    </cofactor>
</comment>
<name>A0A1H2R6M3_9BACL</name>
<dbReference type="PANTHER" id="PTHR43105">
    <property type="entry name" value="RESPIRATORY NITRATE REDUCTASE"/>
    <property type="match status" value="1"/>
</dbReference>
<dbReference type="GO" id="GO:0016020">
    <property type="term" value="C:membrane"/>
    <property type="evidence" value="ECO:0007669"/>
    <property type="project" value="TreeGrafter"/>
</dbReference>
<evidence type="ECO:0000256" key="11">
    <source>
        <dbReference type="ARBA" id="ARBA00023014"/>
    </source>
</evidence>
<dbReference type="FunFam" id="2.20.25.90:FF:000001">
    <property type="entry name" value="Formate dehydrogenase subunit alpha"/>
    <property type="match status" value="1"/>
</dbReference>
<proteinExistence type="inferred from homology"/>
<feature type="domain" description="2Fe-2S ferredoxin-type" evidence="13">
    <location>
        <begin position="8"/>
        <end position="84"/>
    </location>
</feature>
<evidence type="ECO:0000259" key="13">
    <source>
        <dbReference type="PROSITE" id="PS51085"/>
    </source>
</evidence>
<evidence type="ECO:0000256" key="12">
    <source>
        <dbReference type="ARBA" id="ARBA00034078"/>
    </source>
</evidence>
<feature type="domain" description="4Fe-4S ferredoxin-type" evidence="14">
    <location>
        <begin position="144"/>
        <end position="171"/>
    </location>
</feature>
<evidence type="ECO:0000259" key="14">
    <source>
        <dbReference type="PROSITE" id="PS51379"/>
    </source>
</evidence>
<dbReference type="FunFam" id="2.40.40.20:FF:000005">
    <property type="entry name" value="Periplasmic nitrate reductase"/>
    <property type="match status" value="1"/>
</dbReference>
<dbReference type="FunFam" id="3.10.20.740:FF:000003">
    <property type="entry name" value="Formate dehydrogenase subunit alpha"/>
    <property type="match status" value="1"/>
</dbReference>
<dbReference type="Proteomes" id="UP000182589">
    <property type="component" value="Unassembled WGS sequence"/>
</dbReference>
<dbReference type="Gene3D" id="2.20.25.90">
    <property type="entry name" value="ADC-like domains"/>
    <property type="match status" value="1"/>
</dbReference>
<evidence type="ECO:0000256" key="6">
    <source>
        <dbReference type="ARBA" id="ARBA00022714"/>
    </source>
</evidence>
<organism evidence="17 18">
    <name type="scientific">Alicyclobacillus hesperidum</name>
    <dbReference type="NCBI Taxonomy" id="89784"/>
    <lineage>
        <taxon>Bacteria</taxon>
        <taxon>Bacillati</taxon>
        <taxon>Bacillota</taxon>
        <taxon>Bacilli</taxon>
        <taxon>Bacillales</taxon>
        <taxon>Alicyclobacillaceae</taxon>
        <taxon>Alicyclobacillus</taxon>
    </lineage>
</organism>
<dbReference type="GO" id="GO:0051539">
    <property type="term" value="F:4 iron, 4 sulfur cluster binding"/>
    <property type="evidence" value="ECO:0007669"/>
    <property type="project" value="UniProtKB-KW"/>
</dbReference>
<evidence type="ECO:0000256" key="8">
    <source>
        <dbReference type="ARBA" id="ARBA00022737"/>
    </source>
</evidence>
<keyword evidence="9" id="KW-0560">Oxidoreductase</keyword>
<dbReference type="PROSITE" id="PS51669">
    <property type="entry name" value="4FE4S_MOW_BIS_MGD"/>
    <property type="match status" value="1"/>
</dbReference>
<dbReference type="PROSITE" id="PS00932">
    <property type="entry name" value="MOLYBDOPTERIN_PROK_3"/>
    <property type="match status" value="1"/>
</dbReference>
<evidence type="ECO:0000256" key="4">
    <source>
        <dbReference type="ARBA" id="ARBA00022485"/>
    </source>
</evidence>
<dbReference type="Gene3D" id="3.10.20.740">
    <property type="match status" value="1"/>
</dbReference>
<dbReference type="Pfam" id="PF04879">
    <property type="entry name" value="Molybdop_Fe4S4"/>
    <property type="match status" value="1"/>
</dbReference>
<evidence type="ECO:0000313" key="18">
    <source>
        <dbReference type="Proteomes" id="UP000182589"/>
    </source>
</evidence>
<dbReference type="Gene3D" id="3.40.50.740">
    <property type="match status" value="1"/>
</dbReference>
<dbReference type="GO" id="GO:0022904">
    <property type="term" value="P:respiratory electron transport chain"/>
    <property type="evidence" value="ECO:0007669"/>
    <property type="project" value="TreeGrafter"/>
</dbReference>
<dbReference type="Gene3D" id="3.30.70.20">
    <property type="match status" value="1"/>
</dbReference>
<keyword evidence="10" id="KW-0408">Iron</keyword>
<dbReference type="SUPFAM" id="SSF50692">
    <property type="entry name" value="ADC-like"/>
    <property type="match status" value="1"/>
</dbReference>
<dbReference type="Pfam" id="PF10588">
    <property type="entry name" value="NADH-G_4Fe-4S_3"/>
    <property type="match status" value="1"/>
</dbReference>
<keyword evidence="11" id="KW-0411">Iron-sulfur</keyword>
<dbReference type="EMBL" id="FNOJ01000002">
    <property type="protein sequence ID" value="SDW14780.1"/>
    <property type="molecule type" value="Genomic_DNA"/>
</dbReference>
<dbReference type="Gene3D" id="2.40.40.20">
    <property type="match status" value="1"/>
</dbReference>
<dbReference type="Pfam" id="PF13510">
    <property type="entry name" value="Fer2_4"/>
    <property type="match status" value="1"/>
</dbReference>
<dbReference type="STRING" id="89784.SAMN04489725_102177"/>
<evidence type="ECO:0000256" key="3">
    <source>
        <dbReference type="ARBA" id="ARBA00007023"/>
    </source>
</evidence>
<dbReference type="InterPro" id="IPR017896">
    <property type="entry name" value="4Fe4S_Fe-S-bd"/>
</dbReference>
<dbReference type="InterPro" id="IPR006963">
    <property type="entry name" value="Mopterin_OxRdtase_4Fe-4S_dom"/>
</dbReference>
<dbReference type="GO" id="GO:0043546">
    <property type="term" value="F:molybdopterin cofactor binding"/>
    <property type="evidence" value="ECO:0007669"/>
    <property type="project" value="InterPro"/>
</dbReference>
<dbReference type="InterPro" id="IPR017900">
    <property type="entry name" value="4Fe4S_Fe_S_CS"/>
</dbReference>
<dbReference type="FunFam" id="3.40.228.10:FF:000002">
    <property type="entry name" value="Formate dehydrogenase subunit alpha"/>
    <property type="match status" value="1"/>
</dbReference>
<dbReference type="Pfam" id="PF00384">
    <property type="entry name" value="Molybdopterin"/>
    <property type="match status" value="1"/>
</dbReference>
<evidence type="ECO:0000256" key="2">
    <source>
        <dbReference type="ARBA" id="ARBA00001966"/>
    </source>
</evidence>
<dbReference type="PROSITE" id="PS51085">
    <property type="entry name" value="2FE2S_FER_2"/>
    <property type="match status" value="1"/>
</dbReference>
<dbReference type="PROSITE" id="PS00198">
    <property type="entry name" value="4FE4S_FER_1"/>
    <property type="match status" value="1"/>
</dbReference>
<dbReference type="GO" id="GO:0015942">
    <property type="term" value="P:formate metabolic process"/>
    <property type="evidence" value="ECO:0007669"/>
    <property type="project" value="InterPro"/>
</dbReference>
<dbReference type="CDD" id="cd02792">
    <property type="entry name" value="MopB_CT_Formate-Dh-Na-like"/>
    <property type="match status" value="1"/>
</dbReference>
<dbReference type="InterPro" id="IPR006478">
    <property type="entry name" value="Formate_DH_asu"/>
</dbReference>
<dbReference type="Pfam" id="PF01568">
    <property type="entry name" value="Molydop_binding"/>
    <property type="match status" value="1"/>
</dbReference>
<keyword evidence="4" id="KW-0004">4Fe-4S</keyword>
<evidence type="ECO:0000256" key="9">
    <source>
        <dbReference type="ARBA" id="ARBA00023002"/>
    </source>
</evidence>
<dbReference type="InterPro" id="IPR006656">
    <property type="entry name" value="Mopterin_OxRdtase"/>
</dbReference>
<evidence type="ECO:0000256" key="1">
    <source>
        <dbReference type="ARBA" id="ARBA00001942"/>
    </source>
</evidence>
<dbReference type="PROSITE" id="PS51839">
    <property type="entry name" value="4FE4S_HC3"/>
    <property type="match status" value="1"/>
</dbReference>
<dbReference type="SUPFAM" id="SSF53706">
    <property type="entry name" value="Formate dehydrogenase/DMSO reductase, domains 1-3"/>
    <property type="match status" value="1"/>
</dbReference>
<dbReference type="PROSITE" id="PS51379">
    <property type="entry name" value="4FE4S_FER_2"/>
    <property type="match status" value="2"/>
</dbReference>
<comment type="cofactor">
    <cofactor evidence="1">
        <name>Mo-bis(molybdopterin guanine dinucleotide)</name>
        <dbReference type="ChEBI" id="CHEBI:60539"/>
    </cofactor>
</comment>
<evidence type="ECO:0000259" key="16">
    <source>
        <dbReference type="PROSITE" id="PS51839"/>
    </source>
</evidence>
<dbReference type="Pfam" id="PF12838">
    <property type="entry name" value="Fer4_7"/>
    <property type="match status" value="1"/>
</dbReference>
<keyword evidence="18" id="KW-1185">Reference proteome</keyword>
<dbReference type="InterPro" id="IPR009010">
    <property type="entry name" value="Asp_de-COase-like_dom_sf"/>
</dbReference>
<dbReference type="FunFam" id="3.30.70.20:FF:000032">
    <property type="entry name" value="Formate dehydrogenase, alpha subunit"/>
    <property type="match status" value="1"/>
</dbReference>
<dbReference type="InterPro" id="IPR050123">
    <property type="entry name" value="Prok_molybdopt-oxidoreductase"/>
</dbReference>
<evidence type="ECO:0000259" key="15">
    <source>
        <dbReference type="PROSITE" id="PS51669"/>
    </source>
</evidence>
<dbReference type="CDD" id="cd02753">
    <property type="entry name" value="MopB_Formate-Dh-H"/>
    <property type="match status" value="1"/>
</dbReference>
<evidence type="ECO:0000256" key="10">
    <source>
        <dbReference type="ARBA" id="ARBA00023004"/>
    </source>
</evidence>
<comment type="similarity">
    <text evidence="3">In the C-terminal section; belongs to the prokaryotic molybdopterin-containing oxidoreductase family.</text>
</comment>
<dbReference type="SMART" id="SM00926">
    <property type="entry name" value="Molybdop_Fe4S4"/>
    <property type="match status" value="1"/>
</dbReference>
<dbReference type="InterPro" id="IPR036010">
    <property type="entry name" value="2Fe-2S_ferredoxin-like_sf"/>
</dbReference>
<keyword evidence="5" id="KW-0500">Molybdenum</keyword>
<dbReference type="GO" id="GO:0051537">
    <property type="term" value="F:2 iron, 2 sulfur cluster binding"/>
    <property type="evidence" value="ECO:0007669"/>
    <property type="project" value="UniProtKB-KW"/>
</dbReference>
<dbReference type="NCBIfam" id="TIGR01591">
    <property type="entry name" value="Fdh-alpha"/>
    <property type="match status" value="1"/>
</dbReference>
<evidence type="ECO:0000256" key="5">
    <source>
        <dbReference type="ARBA" id="ARBA00022505"/>
    </source>
</evidence>
<feature type="domain" description="4Fe-4S His(Cys)3-ligated-type" evidence="16">
    <location>
        <begin position="84"/>
        <end position="124"/>
    </location>
</feature>
<dbReference type="InterPro" id="IPR019574">
    <property type="entry name" value="NADH_UbQ_OxRdtase_Gsu_4Fe4S-bd"/>
</dbReference>
<comment type="cofactor">
    <cofactor evidence="12">
        <name>[2Fe-2S] cluster</name>
        <dbReference type="ChEBI" id="CHEBI:190135"/>
    </cofactor>
</comment>
<dbReference type="PANTHER" id="PTHR43105:SF14">
    <property type="entry name" value="FORMATE DEHYDROGENASE H"/>
    <property type="match status" value="1"/>
</dbReference>
<keyword evidence="6" id="KW-0001">2Fe-2S</keyword>
<keyword evidence="8" id="KW-0677">Repeat</keyword>
<dbReference type="PIRSF" id="PIRSF036643">
    <property type="entry name" value="FDH_alpha"/>
    <property type="match status" value="1"/>
</dbReference>
<dbReference type="InterPro" id="IPR006655">
    <property type="entry name" value="Mopterin_OxRdtase_prok_CS"/>
</dbReference>
<dbReference type="SUPFAM" id="SSF54862">
    <property type="entry name" value="4Fe-4S ferredoxins"/>
    <property type="match status" value="1"/>
</dbReference>
<evidence type="ECO:0000313" key="17">
    <source>
        <dbReference type="EMBL" id="SDW14780.1"/>
    </source>
</evidence>
<protein>
    <submittedName>
        <fullName evidence="17">Formate dehydrogenase major subunit</fullName>
    </submittedName>
</protein>
<dbReference type="GO" id="GO:0003954">
    <property type="term" value="F:NADH dehydrogenase activity"/>
    <property type="evidence" value="ECO:0007669"/>
    <property type="project" value="TreeGrafter"/>
</dbReference>
<gene>
    <name evidence="17" type="ORF">SAMN04489725_102177</name>
</gene>
<dbReference type="GO" id="GO:0008863">
    <property type="term" value="F:formate dehydrogenase (NAD+) activity"/>
    <property type="evidence" value="ECO:0007669"/>
    <property type="project" value="InterPro"/>
</dbReference>
<accession>A0A1H2R6M3</accession>
<reference evidence="18" key="1">
    <citation type="submission" date="2016-10" db="EMBL/GenBank/DDBJ databases">
        <authorList>
            <person name="Varghese N."/>
        </authorList>
    </citation>
    <scope>NUCLEOTIDE SEQUENCE [LARGE SCALE GENOMIC DNA]</scope>
    <source>
        <strain evidence="18">DSM 12489</strain>
    </source>
</reference>
<dbReference type="InterPro" id="IPR006657">
    <property type="entry name" value="MoPterin_dinucl-bd_dom"/>
</dbReference>
<feature type="domain" description="4Fe-4S ferredoxin-type" evidence="14">
    <location>
        <begin position="187"/>
        <end position="216"/>
    </location>
</feature>
<dbReference type="CDD" id="cd00207">
    <property type="entry name" value="fer2"/>
    <property type="match status" value="1"/>
</dbReference>
<feature type="domain" description="4Fe-4S Mo/W bis-MGD-type" evidence="15">
    <location>
        <begin position="263"/>
        <end position="319"/>
    </location>
</feature>
<dbReference type="Gene3D" id="3.40.228.10">
    <property type="entry name" value="Dimethylsulfoxide Reductase, domain 2"/>
    <property type="match status" value="1"/>
</dbReference>
<keyword evidence="7" id="KW-0479">Metal-binding</keyword>
<evidence type="ECO:0000256" key="7">
    <source>
        <dbReference type="ARBA" id="ARBA00022723"/>
    </source>
</evidence>
<dbReference type="SMART" id="SM00929">
    <property type="entry name" value="NADH-G_4Fe-4S_3"/>
    <property type="match status" value="1"/>
</dbReference>
<dbReference type="InterPro" id="IPR001041">
    <property type="entry name" value="2Fe-2S_ferredoxin-type"/>
</dbReference>
<sequence length="996" mass="110999">MAQSLDTGVCTVEIDGRAIEAKTDKTILQAMMDAGIEHPHVCYHEQLGPIQTCDTCMVEVDGELVRACATAVRAGMRVLTSSALARSARTEAMDRILENHMLYCTVCDNNNGNCVLHNTAELMRIEHQAYPYRPKGYEKDLSNPFYRYDPDQCILCGRCVEACQNLQVNETLSIDWEREMPRVIWDEDVPIDQSSCVSCGHCVTVCPTNALMEQSMLGKAGYLSGIPDRVLSPMIDLIKAVEPGYGGIFAISEMESAMREQRIRKTKTVCTFCGVGCSFDVWTKGRDILKVEPSIDAPVNGISTCVKGKFGWDFVNSRERLTKPLIRRGDSFYEASWDEALDLIASKFRKVRDEFGPDALGFISSSKVTNEENYLMQKLARAVIGTNNIDNCSRYCQSPATDGLLRTVGLAGDSGTIDDIARAGLVIIVGANPAEAHPVLATRVKRAHKLHGQQLIVVDLRRHEMADRADLFVRPNPGTDHVWLSAITRYIIDEGWHDEAFIRNRVDGFEAYVESLRDYTLQYAEQVTGIPVPTLIRMAEMIRDADGVAILWAMGVTQQRGGSETSAAISDLLLVTGNYGRPGAGAFPLRGHNNVQGACDFGTLPNWLPGYQLVSDAAARKRLGAVWGVELPERPGMDNQAMLDAIVRGELRAMYLMGEEMAWVDANANHVHAALSQLEFFVVQDIFLSKTAQFADVVLPASPSLEKEGTFTNTERRVQRLYQVLPPLGDARPDWQIIMDLANRLGADWAYAHPSDIMAEASSIAPLFAGIQYDRLEGYASQIWPVAEDGTSTPLLYKDRFAHPNARAKLARANWIVPDTPDAVYDLHLNNGRLLEHFHEGNMTNQSAGLTHKVPDTFVEISPELASERNIEDGALVRLISPHGQVEVRVMVTDRVYGKEIYLPMNTVSEQSAVNLLTGPAVDLRTHTPAYKETYVRLEVLQRRGRRPLDKPRPRYGKRRPQQGVEVWRKWKRPGYVSVERLVKERMQDGTTDSSR</sequence>
<dbReference type="InterPro" id="IPR041924">
    <property type="entry name" value="Formate_Dh-H_N"/>
</dbReference>
<dbReference type="AlphaFoldDB" id="A0A1H2R6M3"/>
<dbReference type="SUPFAM" id="SSF54292">
    <property type="entry name" value="2Fe-2S ferredoxin-like"/>
    <property type="match status" value="1"/>
</dbReference>